<feature type="binding site" evidence="6">
    <location>
        <position position="183"/>
    </location>
    <ligand>
        <name>molybdate</name>
        <dbReference type="ChEBI" id="CHEBI:36264"/>
    </ligand>
</feature>
<feature type="binding site" evidence="6">
    <location>
        <position position="138"/>
    </location>
    <ligand>
        <name>molybdate</name>
        <dbReference type="ChEBI" id="CHEBI:36264"/>
    </ligand>
</feature>
<feature type="signal peptide" evidence="7">
    <location>
        <begin position="1"/>
        <end position="21"/>
    </location>
</feature>
<keyword evidence="9" id="KW-1185">Reference proteome</keyword>
<evidence type="ECO:0000313" key="8">
    <source>
        <dbReference type="EMBL" id="TQF13689.1"/>
    </source>
</evidence>
<comment type="subunit">
    <text evidence="5">The complex is composed of two ATP-binding proteins (ModC), two transmembrane proteins (ModB) and a solute-binding protein (ModA).</text>
</comment>
<dbReference type="GO" id="GO:1901359">
    <property type="term" value="F:tungstate binding"/>
    <property type="evidence" value="ECO:0007669"/>
    <property type="project" value="UniProtKB-ARBA"/>
</dbReference>
<feature type="binding site" evidence="6">
    <location>
        <position position="165"/>
    </location>
    <ligand>
        <name>molybdate</name>
        <dbReference type="ChEBI" id="CHEBI:36264"/>
    </ligand>
</feature>
<reference evidence="8 9" key="1">
    <citation type="submission" date="2019-06" db="EMBL/GenBank/DDBJ databases">
        <authorList>
            <person name="Livingstone P."/>
            <person name="Whitworth D."/>
        </authorList>
    </citation>
    <scope>NUCLEOTIDE SEQUENCE [LARGE SCALE GENOMIC DNA]</scope>
    <source>
        <strain evidence="8 9">AM401</strain>
    </source>
</reference>
<keyword evidence="4 7" id="KW-0732">Signal</keyword>
<dbReference type="Gene3D" id="3.40.190.10">
    <property type="entry name" value="Periplasmic binding protein-like II"/>
    <property type="match status" value="2"/>
</dbReference>
<dbReference type="PANTHER" id="PTHR30632:SF0">
    <property type="entry name" value="SULFATE-BINDING PROTEIN"/>
    <property type="match status" value="1"/>
</dbReference>
<sequence>MRTMSRLCVLTLMLLGGAANAEEGLVFAAASTTDVLQELRPAFTKATGHSVVLALGSSGDLARQAMAGAPADAFLSADVARMEAVQKAGLVQPGTRVDLLSNRLVVVIPLDSKRKLVGPESLKGLKRLVLADPAIVPAGVYAKAWLEKAGLWKDLAPQVVPALDVRAALAAVEAGRVDAGVVYATDAAQSKKVRVAFEVPATDAPRIVYPVAALTKGKAPEVGLSFVRFLQSEPAKAAFRRHGFVVLAPDGGESAK</sequence>
<name>A0A540WXG2_9BACT</name>
<dbReference type="AlphaFoldDB" id="A0A540WXG2"/>
<dbReference type="SUPFAM" id="SSF53850">
    <property type="entry name" value="Periplasmic binding protein-like II"/>
    <property type="match status" value="1"/>
</dbReference>
<evidence type="ECO:0000313" key="9">
    <source>
        <dbReference type="Proteomes" id="UP000315369"/>
    </source>
</evidence>
<dbReference type="EMBL" id="VIFM01000091">
    <property type="protein sequence ID" value="TQF13689.1"/>
    <property type="molecule type" value="Genomic_DNA"/>
</dbReference>
<comment type="similarity">
    <text evidence="1">Belongs to the bacterial solute-binding protein ModA family.</text>
</comment>
<feature type="chain" id="PRO_5022042398" evidence="7">
    <location>
        <begin position="22"/>
        <end position="256"/>
    </location>
</feature>
<dbReference type="GO" id="GO:0015689">
    <property type="term" value="P:molybdate ion transport"/>
    <property type="evidence" value="ECO:0007669"/>
    <property type="project" value="InterPro"/>
</dbReference>
<evidence type="ECO:0000256" key="2">
    <source>
        <dbReference type="ARBA" id="ARBA00022505"/>
    </source>
</evidence>
<feature type="binding site" evidence="6">
    <location>
        <position position="31"/>
    </location>
    <ligand>
        <name>molybdate</name>
        <dbReference type="ChEBI" id="CHEBI:36264"/>
    </ligand>
</feature>
<dbReference type="GO" id="GO:0046872">
    <property type="term" value="F:metal ion binding"/>
    <property type="evidence" value="ECO:0007669"/>
    <property type="project" value="UniProtKB-KW"/>
</dbReference>
<dbReference type="OrthoDB" id="9785015at2"/>
<proteinExistence type="inferred from homology"/>
<accession>A0A540WXG2</accession>
<dbReference type="InterPro" id="IPR050682">
    <property type="entry name" value="ModA/WtpA"/>
</dbReference>
<feature type="binding site" evidence="6">
    <location>
        <position position="58"/>
    </location>
    <ligand>
        <name>molybdate</name>
        <dbReference type="ChEBI" id="CHEBI:36264"/>
    </ligand>
</feature>
<evidence type="ECO:0000256" key="5">
    <source>
        <dbReference type="ARBA" id="ARBA00062515"/>
    </source>
</evidence>
<evidence type="ECO:0000256" key="4">
    <source>
        <dbReference type="ARBA" id="ARBA00022729"/>
    </source>
</evidence>
<dbReference type="InterPro" id="IPR005950">
    <property type="entry name" value="ModA"/>
</dbReference>
<dbReference type="NCBIfam" id="TIGR01256">
    <property type="entry name" value="modA"/>
    <property type="match status" value="1"/>
</dbReference>
<gene>
    <name evidence="8" type="primary">modA</name>
    <name evidence="8" type="ORF">FJV41_22500</name>
</gene>
<dbReference type="PANTHER" id="PTHR30632">
    <property type="entry name" value="MOLYBDATE-BINDING PERIPLASMIC PROTEIN"/>
    <property type="match status" value="1"/>
</dbReference>
<evidence type="ECO:0000256" key="1">
    <source>
        <dbReference type="ARBA" id="ARBA00009175"/>
    </source>
</evidence>
<comment type="caution">
    <text evidence="8">The sequence shown here is derived from an EMBL/GenBank/DDBJ whole genome shotgun (WGS) entry which is preliminary data.</text>
</comment>
<dbReference type="Pfam" id="PF13531">
    <property type="entry name" value="SBP_bac_11"/>
    <property type="match status" value="1"/>
</dbReference>
<evidence type="ECO:0000256" key="7">
    <source>
        <dbReference type="SAM" id="SignalP"/>
    </source>
</evidence>
<keyword evidence="3 6" id="KW-0479">Metal-binding</keyword>
<dbReference type="FunFam" id="3.40.190.10:FF:000035">
    <property type="entry name" value="Molybdate ABC transporter substrate-binding protein"/>
    <property type="match status" value="1"/>
</dbReference>
<dbReference type="Proteomes" id="UP000315369">
    <property type="component" value="Unassembled WGS sequence"/>
</dbReference>
<evidence type="ECO:0000256" key="3">
    <source>
        <dbReference type="ARBA" id="ARBA00022723"/>
    </source>
</evidence>
<organism evidence="8 9">
    <name type="scientific">Myxococcus llanfairpwllgwyngyllgogerychwyrndrobwllllantysiliogogogochensis</name>
    <dbReference type="NCBI Taxonomy" id="2590453"/>
    <lineage>
        <taxon>Bacteria</taxon>
        <taxon>Pseudomonadati</taxon>
        <taxon>Myxococcota</taxon>
        <taxon>Myxococcia</taxon>
        <taxon>Myxococcales</taxon>
        <taxon>Cystobacterineae</taxon>
        <taxon>Myxococcaceae</taxon>
        <taxon>Myxococcus</taxon>
    </lineage>
</organism>
<dbReference type="PIRSF" id="PIRSF004846">
    <property type="entry name" value="ModA"/>
    <property type="match status" value="1"/>
</dbReference>
<keyword evidence="2 6" id="KW-0500">Molybdenum</keyword>
<protein>
    <submittedName>
        <fullName evidence="8">Molybdate ABC transporter substrate-binding protein</fullName>
    </submittedName>
</protein>
<dbReference type="GO" id="GO:0030973">
    <property type="term" value="F:molybdate ion binding"/>
    <property type="evidence" value="ECO:0007669"/>
    <property type="project" value="UniProtKB-ARBA"/>
</dbReference>
<evidence type="ECO:0000256" key="6">
    <source>
        <dbReference type="PIRSR" id="PIRSR004846-1"/>
    </source>
</evidence>